<feature type="compositionally biased region" description="Basic and acidic residues" evidence="1">
    <location>
        <begin position="233"/>
        <end position="255"/>
    </location>
</feature>
<dbReference type="EMBL" id="CAIX01000233">
    <property type="protein sequence ID" value="CCI10392.1"/>
    <property type="molecule type" value="Genomic_DNA"/>
</dbReference>
<keyword evidence="4" id="KW-1185">Reference proteome</keyword>
<evidence type="ECO:0000256" key="1">
    <source>
        <dbReference type="SAM" id="MobiDB-lite"/>
    </source>
</evidence>
<dbReference type="InParanoid" id="A0A024FTY0"/>
<accession>A0A024FTY0</accession>
<sequence length="328" mass="37367">MGKSIVRIVHLLLHLIAAILAELSEKCPFKAPAKCSFPSPLTRKQVFMTDPSKAVRCKCDHFSRLPPTGNLAPSAIPEACQSSQYYFNGEKFKVSMDTTLEFPPIATIHLTDVHSGTWNVKIEVISWKGTHFENVPIVFDIYYTNLILPQALKRHFDKDNNGSPLPIGNARIAVKLSEKKCIYLHVRDQDIQFHDKDYWIFGREVMRQHKYSFLKDASRYRISIGLLDADAEEARKNERPTKSDKNKQLRQEKTRVNALTETTNDWMGQFLSQESSASEEYGSGSESNSVHKYYNDQYVQDIAHASNSVSPRSGALDVPSYNSHNYYV</sequence>
<name>A0A024FTY0_9STRA</name>
<reference evidence="3 4" key="1">
    <citation type="submission" date="2012-05" db="EMBL/GenBank/DDBJ databases">
        <title>Recombination and specialization in a pathogen metapopulation.</title>
        <authorList>
            <person name="Gardiner A."/>
            <person name="Kemen E."/>
            <person name="Schultz-Larsen T."/>
            <person name="MacLean D."/>
            <person name="Van Oosterhout C."/>
            <person name="Jones J.D.G."/>
        </authorList>
    </citation>
    <scope>NUCLEOTIDE SEQUENCE [LARGE SCALE GENOMIC DNA]</scope>
    <source>
        <strain evidence="3 4">Ac Nc2</strain>
    </source>
</reference>
<dbReference type="AlphaFoldDB" id="A0A024FTY0"/>
<proteinExistence type="predicted"/>
<dbReference type="Proteomes" id="UP000053237">
    <property type="component" value="Unassembled WGS sequence"/>
</dbReference>
<comment type="caution">
    <text evidence="3">The sequence shown here is derived from an EMBL/GenBank/DDBJ whole genome shotgun (WGS) entry which is preliminary data.</text>
</comment>
<feature type="signal peptide" evidence="2">
    <location>
        <begin position="1"/>
        <end position="21"/>
    </location>
</feature>
<evidence type="ECO:0000313" key="4">
    <source>
        <dbReference type="Proteomes" id="UP000053237"/>
    </source>
</evidence>
<feature type="region of interest" description="Disordered" evidence="1">
    <location>
        <begin position="307"/>
        <end position="328"/>
    </location>
</feature>
<feature type="chain" id="PRO_5001531841" evidence="2">
    <location>
        <begin position="22"/>
        <end position="328"/>
    </location>
</feature>
<gene>
    <name evidence="3" type="ORF">BN9_097030</name>
</gene>
<keyword evidence="2" id="KW-0732">Signal</keyword>
<organism evidence="3 4">
    <name type="scientific">Albugo candida</name>
    <dbReference type="NCBI Taxonomy" id="65357"/>
    <lineage>
        <taxon>Eukaryota</taxon>
        <taxon>Sar</taxon>
        <taxon>Stramenopiles</taxon>
        <taxon>Oomycota</taxon>
        <taxon>Peronosporomycetes</taxon>
        <taxon>Albuginales</taxon>
        <taxon>Albuginaceae</taxon>
        <taxon>Albugo</taxon>
    </lineage>
</organism>
<evidence type="ECO:0000313" key="3">
    <source>
        <dbReference type="EMBL" id="CCI10392.1"/>
    </source>
</evidence>
<evidence type="ECO:0000256" key="2">
    <source>
        <dbReference type="SAM" id="SignalP"/>
    </source>
</evidence>
<protein>
    <submittedName>
        <fullName evidence="3">Uncharacterized protein</fullName>
    </submittedName>
</protein>
<feature type="region of interest" description="Disordered" evidence="1">
    <location>
        <begin position="233"/>
        <end position="258"/>
    </location>
</feature>